<evidence type="ECO:0000256" key="1">
    <source>
        <dbReference type="ARBA" id="ARBA00022723"/>
    </source>
</evidence>
<comment type="caution">
    <text evidence="5">The sequence shown here is derived from an EMBL/GenBank/DDBJ whole genome shotgun (WGS) entry which is preliminary data.</text>
</comment>
<dbReference type="InterPro" id="IPR007588">
    <property type="entry name" value="Znf_FLYWCH"/>
</dbReference>
<dbReference type="EMBL" id="JTDY01003328">
    <property type="protein sequence ID" value="KOB69727.1"/>
    <property type="molecule type" value="Genomic_DNA"/>
</dbReference>
<evidence type="ECO:0000313" key="6">
    <source>
        <dbReference type="Proteomes" id="UP000037510"/>
    </source>
</evidence>
<dbReference type="Pfam" id="PF04500">
    <property type="entry name" value="FLYWCH"/>
    <property type="match status" value="2"/>
</dbReference>
<evidence type="ECO:0000256" key="3">
    <source>
        <dbReference type="ARBA" id="ARBA00022833"/>
    </source>
</evidence>
<evidence type="ECO:0000259" key="4">
    <source>
        <dbReference type="Pfam" id="PF04500"/>
    </source>
</evidence>
<keyword evidence="6" id="KW-1185">Reference proteome</keyword>
<feature type="domain" description="FLYWCH-type" evidence="4">
    <location>
        <begin position="10"/>
        <end position="65"/>
    </location>
</feature>
<dbReference type="AlphaFoldDB" id="A0A0L7L2P4"/>
<reference evidence="5 6" key="1">
    <citation type="journal article" date="2015" name="Genome Biol. Evol.">
        <title>The genome of winter moth (Operophtera brumata) provides a genomic perspective on sexual dimorphism and phenology.</title>
        <authorList>
            <person name="Derks M.F."/>
            <person name="Smit S."/>
            <person name="Salis L."/>
            <person name="Schijlen E."/>
            <person name="Bossers A."/>
            <person name="Mateman C."/>
            <person name="Pijl A.S."/>
            <person name="de Ridder D."/>
            <person name="Groenen M.A."/>
            <person name="Visser M.E."/>
            <person name="Megens H.J."/>
        </authorList>
    </citation>
    <scope>NUCLEOTIDE SEQUENCE [LARGE SCALE GENOMIC DNA]</scope>
    <source>
        <strain evidence="5">WM2013NL</strain>
        <tissue evidence="5">Head and thorax</tissue>
    </source>
</reference>
<dbReference type="Proteomes" id="UP000037510">
    <property type="component" value="Unassembled WGS sequence"/>
</dbReference>
<evidence type="ECO:0000313" key="5">
    <source>
        <dbReference type="EMBL" id="KOB69727.1"/>
    </source>
</evidence>
<gene>
    <name evidence="5" type="ORF">OBRU01_16400</name>
</gene>
<name>A0A0L7L2P4_OPEBR</name>
<dbReference type="Gene3D" id="2.20.25.240">
    <property type="match status" value="2"/>
</dbReference>
<protein>
    <recommendedName>
        <fullName evidence="4">FLYWCH-type domain-containing protein</fullName>
    </recommendedName>
</protein>
<organism evidence="5 6">
    <name type="scientific">Operophtera brumata</name>
    <name type="common">Winter moth</name>
    <name type="synonym">Phalaena brumata</name>
    <dbReference type="NCBI Taxonomy" id="104452"/>
    <lineage>
        <taxon>Eukaryota</taxon>
        <taxon>Metazoa</taxon>
        <taxon>Ecdysozoa</taxon>
        <taxon>Arthropoda</taxon>
        <taxon>Hexapoda</taxon>
        <taxon>Insecta</taxon>
        <taxon>Pterygota</taxon>
        <taxon>Neoptera</taxon>
        <taxon>Endopterygota</taxon>
        <taxon>Lepidoptera</taxon>
        <taxon>Glossata</taxon>
        <taxon>Ditrysia</taxon>
        <taxon>Geometroidea</taxon>
        <taxon>Geometridae</taxon>
        <taxon>Larentiinae</taxon>
        <taxon>Operophtera</taxon>
    </lineage>
</organism>
<evidence type="ECO:0000256" key="2">
    <source>
        <dbReference type="ARBA" id="ARBA00022771"/>
    </source>
</evidence>
<accession>A0A0L7L2P4</accession>
<keyword evidence="3" id="KW-0862">Zinc</keyword>
<dbReference type="GO" id="GO:0008270">
    <property type="term" value="F:zinc ion binding"/>
    <property type="evidence" value="ECO:0007669"/>
    <property type="project" value="UniProtKB-KW"/>
</dbReference>
<keyword evidence="2" id="KW-0863">Zinc-finger</keyword>
<proteinExistence type="predicted"/>
<feature type="domain" description="FLYWCH-type" evidence="4">
    <location>
        <begin position="70"/>
        <end position="128"/>
    </location>
</feature>
<keyword evidence="1" id="KW-0479">Metal-binding</keyword>
<sequence>MLFKQDDAVFTKSRRGQPMIHISGYRFRKHLLVRLKTYWRCSTHQPQGCRAVIHTVQDKSRTRITKYVIFTYTSRNQPRIIIGGHPFCKHIDKGPKIYWQCSAHRGCRAKLHTLPDNTIIKCHNVHNH</sequence>